<feature type="signal peptide" evidence="6">
    <location>
        <begin position="1"/>
        <end position="21"/>
    </location>
</feature>
<dbReference type="Pfam" id="PF00703">
    <property type="entry name" value="Glyco_hydro_2"/>
    <property type="match status" value="1"/>
</dbReference>
<dbReference type="InterPro" id="IPR017853">
    <property type="entry name" value="GH"/>
</dbReference>
<name>A0AAD4ENF3_9PEZI</name>
<organism evidence="11 12">
    <name type="scientific">Staphylotrichum longicolle</name>
    <dbReference type="NCBI Taxonomy" id="669026"/>
    <lineage>
        <taxon>Eukaryota</taxon>
        <taxon>Fungi</taxon>
        <taxon>Dikarya</taxon>
        <taxon>Ascomycota</taxon>
        <taxon>Pezizomycotina</taxon>
        <taxon>Sordariomycetes</taxon>
        <taxon>Sordariomycetidae</taxon>
        <taxon>Sordariales</taxon>
        <taxon>Chaetomiaceae</taxon>
        <taxon>Staphylotrichum</taxon>
    </lineage>
</organism>
<dbReference type="Pfam" id="PF18368">
    <property type="entry name" value="Ig_GlcNase"/>
    <property type="match status" value="1"/>
</dbReference>
<evidence type="ECO:0000313" key="12">
    <source>
        <dbReference type="Proteomes" id="UP001197093"/>
    </source>
</evidence>
<dbReference type="InterPro" id="IPR041351">
    <property type="entry name" value="Ig_GlcNase"/>
</dbReference>
<feature type="domain" description="Mannosidase Ig/CBM-like" evidence="8">
    <location>
        <begin position="598"/>
        <end position="679"/>
    </location>
</feature>
<dbReference type="AlphaFoldDB" id="A0AAD4ENF3"/>
<dbReference type="SUPFAM" id="SSF49303">
    <property type="entry name" value="beta-Galactosidase/glucuronidase domain"/>
    <property type="match status" value="3"/>
</dbReference>
<evidence type="ECO:0000256" key="5">
    <source>
        <dbReference type="ARBA" id="ARBA00023326"/>
    </source>
</evidence>
<gene>
    <name evidence="11" type="ORF">NEMBOFW57_010670</name>
</gene>
<evidence type="ECO:0008006" key="13">
    <source>
        <dbReference type="Google" id="ProtNLM"/>
    </source>
</evidence>
<evidence type="ECO:0000256" key="1">
    <source>
        <dbReference type="ARBA" id="ARBA00007401"/>
    </source>
</evidence>
<feature type="domain" description="Exo-beta-D-glucosaminidase Ig-fold" evidence="9">
    <location>
        <begin position="692"/>
        <end position="795"/>
    </location>
</feature>
<dbReference type="GO" id="GO:0000272">
    <property type="term" value="P:polysaccharide catabolic process"/>
    <property type="evidence" value="ECO:0007669"/>
    <property type="project" value="UniProtKB-KW"/>
</dbReference>
<dbReference type="PANTHER" id="PTHR43536:SF1">
    <property type="entry name" value="MANNOSYLGLYCOPROTEIN ENDO-BETA-MANNOSIDASE"/>
    <property type="match status" value="1"/>
</dbReference>
<proteinExistence type="inferred from homology"/>
<feature type="domain" description="Beta-mannosidase-like galactose-binding" evidence="10">
    <location>
        <begin position="59"/>
        <end position="175"/>
    </location>
</feature>
<evidence type="ECO:0000313" key="11">
    <source>
        <dbReference type="EMBL" id="KAG7284301.1"/>
    </source>
</evidence>
<dbReference type="Pfam" id="PF22666">
    <property type="entry name" value="Glyco_hydro_2_N2"/>
    <property type="match status" value="1"/>
</dbReference>
<dbReference type="PANTHER" id="PTHR43536">
    <property type="entry name" value="MANNOSYLGLYCOPROTEIN ENDO-BETA-MANNOSIDASE"/>
    <property type="match status" value="1"/>
</dbReference>
<sequence length="917" mass="101573">MRLKKTAVVLGLATEFQGVKAAALVVSAGDTAAIPSWDLQSSAQTGTDLETLSRIGLNTSSWHHVVASKCTLMGCLIEAGVYSEDELFYSENLRNVDAKQFLVPWIYRNEFELEPLPGQHYFLQTHGISSRADIYLNGKQVASSAEQAGSYVGRSYEITGMVNQTNALVIQAHPTDYYRNLALGWVDWNPWPADNGTGVWRDVEIRQTGPVMLEPLRVMTQNSSPIGTGPANVTLKARAHNLENSTVAVTATGIIAPVSGGIPTTWNVAFTLPPLSTTDIVLNTTIQNPVTWWPRQWGSQPLYNATLTITPTSPDNSNNNTQSDHATTTFGFRTITTTLNAHNDTTFHINGRPFQVLGAGYSPNLFLRFSPSRWESELRYALSLGLNTIRLEGKNEHPLLYSIADRLGVMLLPGWECCDKWEAWAYNTDLAVQPTPVWGEGDYEIAERSMSHEAGMMQAHPSVMGFLVGSDYWPDERATAGPNKSLFHLSREGSQFETREIYNAALWKRWGPPTGLEDYLMKSQLMDYEATRAQVEAYTAKWNAKRPATGLIYWMLNNAWPGLHWNLWDYYMRPAGSYFGAMIGGRVENAVFDPVKKSVWLVNRSLRSVGVRNIDVQVLGLNGTVLHNSRVTATTNINRSREVASLAKALGTIGNVVFLRLILSDGYGKVLSRNVYWVAKELDVLDWDNSEWYVTPVTRYADYTALNKLDQAQVAISTAITADGQVVVTLENQSAVPAFFVSLNLVDTQGKDVLPLTCDDNYVTLWPKEKITLTATKVGAGDWEPLEVRVVGKNVEKAAVSVVVLVTKYVDFSQLRYQYVSDLYPNPSFLGTMKFSLSTVFVAALGTHPALADYAVVMTKCALSCHSYNAWVDAFGNYGSFNADEGCRNNPGPPEIHLWDDLAGAQVELPTSESRDF</sequence>
<keyword evidence="6" id="KW-0732">Signal</keyword>
<dbReference type="Gene3D" id="2.60.120.260">
    <property type="entry name" value="Galactose-binding domain-like"/>
    <property type="match status" value="1"/>
</dbReference>
<evidence type="ECO:0000256" key="3">
    <source>
        <dbReference type="ARBA" id="ARBA00023277"/>
    </source>
</evidence>
<dbReference type="Proteomes" id="UP001197093">
    <property type="component" value="Unassembled WGS sequence"/>
</dbReference>
<dbReference type="InterPro" id="IPR008979">
    <property type="entry name" value="Galactose-bd-like_sf"/>
</dbReference>
<accession>A0AAD4ENF3</accession>
<protein>
    <recommendedName>
        <fullName evidence="13">Exo-1,4-beta-D-glucosaminidase</fullName>
    </recommendedName>
</protein>
<keyword evidence="2" id="KW-0378">Hydrolase</keyword>
<keyword evidence="5" id="KW-0624">Polysaccharide degradation</keyword>
<comment type="caution">
    <text evidence="11">The sequence shown here is derived from an EMBL/GenBank/DDBJ whole genome shotgun (WGS) entry which is preliminary data.</text>
</comment>
<comment type="similarity">
    <text evidence="1">Belongs to the glycosyl hydrolase 2 family.</text>
</comment>
<dbReference type="InterPro" id="IPR041447">
    <property type="entry name" value="Mannosidase_ig"/>
</dbReference>
<evidence type="ECO:0000256" key="4">
    <source>
        <dbReference type="ARBA" id="ARBA00023295"/>
    </source>
</evidence>
<dbReference type="Gene3D" id="2.60.40.10">
    <property type="entry name" value="Immunoglobulins"/>
    <property type="match status" value="3"/>
</dbReference>
<feature type="domain" description="Glycoside hydrolase family 2 immunoglobulin-like beta-sandwich" evidence="7">
    <location>
        <begin position="229"/>
        <end position="333"/>
    </location>
</feature>
<evidence type="ECO:0000259" key="8">
    <source>
        <dbReference type="Pfam" id="PF17786"/>
    </source>
</evidence>
<dbReference type="InterPro" id="IPR036156">
    <property type="entry name" value="Beta-gal/glucu_dom_sf"/>
</dbReference>
<dbReference type="SUPFAM" id="SSF49785">
    <property type="entry name" value="Galactose-binding domain-like"/>
    <property type="match status" value="1"/>
</dbReference>
<dbReference type="EMBL" id="JAHCVI010000006">
    <property type="protein sequence ID" value="KAG7284301.1"/>
    <property type="molecule type" value="Genomic_DNA"/>
</dbReference>
<evidence type="ECO:0000259" key="10">
    <source>
        <dbReference type="Pfam" id="PF22666"/>
    </source>
</evidence>
<feature type="chain" id="PRO_5042038304" description="Exo-1,4-beta-D-glucosaminidase" evidence="6">
    <location>
        <begin position="22"/>
        <end position="917"/>
    </location>
</feature>
<evidence type="ECO:0000256" key="6">
    <source>
        <dbReference type="SAM" id="SignalP"/>
    </source>
</evidence>
<evidence type="ECO:0000259" key="7">
    <source>
        <dbReference type="Pfam" id="PF00703"/>
    </source>
</evidence>
<dbReference type="InterPro" id="IPR006102">
    <property type="entry name" value="Ig-like_GH2"/>
</dbReference>
<dbReference type="GO" id="GO:0004553">
    <property type="term" value="F:hydrolase activity, hydrolyzing O-glycosyl compounds"/>
    <property type="evidence" value="ECO:0007669"/>
    <property type="project" value="InterPro"/>
</dbReference>
<dbReference type="Gene3D" id="3.20.20.80">
    <property type="entry name" value="Glycosidases"/>
    <property type="match status" value="2"/>
</dbReference>
<keyword evidence="4" id="KW-0326">Glycosidase</keyword>
<evidence type="ECO:0000256" key="2">
    <source>
        <dbReference type="ARBA" id="ARBA00022801"/>
    </source>
</evidence>
<dbReference type="InterPro" id="IPR043534">
    <property type="entry name" value="EBDG/EBM"/>
</dbReference>
<keyword evidence="12" id="KW-1185">Reference proteome</keyword>
<dbReference type="InterPro" id="IPR054593">
    <property type="entry name" value="Beta-mannosidase-like_N2"/>
</dbReference>
<dbReference type="InterPro" id="IPR013783">
    <property type="entry name" value="Ig-like_fold"/>
</dbReference>
<dbReference type="Pfam" id="PF17786">
    <property type="entry name" value="Mannosidase_ig"/>
    <property type="match status" value="1"/>
</dbReference>
<reference evidence="11" key="1">
    <citation type="submission" date="2023-02" db="EMBL/GenBank/DDBJ databases">
        <authorList>
            <person name="Palmer J.M."/>
        </authorList>
    </citation>
    <scope>NUCLEOTIDE SEQUENCE</scope>
    <source>
        <strain evidence="11">FW57</strain>
    </source>
</reference>
<keyword evidence="3" id="KW-0119">Carbohydrate metabolism</keyword>
<dbReference type="SUPFAM" id="SSF51445">
    <property type="entry name" value="(Trans)glycosidases"/>
    <property type="match status" value="1"/>
</dbReference>
<evidence type="ECO:0000259" key="9">
    <source>
        <dbReference type="Pfam" id="PF18368"/>
    </source>
</evidence>